<dbReference type="OMA" id="RMIHLIG"/>
<protein>
    <submittedName>
        <fullName evidence="2">Non-receptor tyrosine kinase</fullName>
    </submittedName>
</protein>
<comment type="caution">
    <text evidence="2">The sequence shown here is derived from an EMBL/GenBank/DDBJ whole genome shotgun (WGS) entry which is preliminary data.</text>
</comment>
<keyword evidence="2" id="KW-0675">Receptor</keyword>
<dbReference type="InterPro" id="IPR013922">
    <property type="entry name" value="Cyclin_PHO80-like"/>
</dbReference>
<dbReference type="GeneID" id="31362663"/>
<dbReference type="FunCoup" id="D3BEL8">
    <property type="interactions" value="525"/>
</dbReference>
<dbReference type="SUPFAM" id="SSF47954">
    <property type="entry name" value="Cyclin-like"/>
    <property type="match status" value="1"/>
</dbReference>
<dbReference type="GO" id="GO:0016301">
    <property type="term" value="F:kinase activity"/>
    <property type="evidence" value="ECO:0007669"/>
    <property type="project" value="UniProtKB-KW"/>
</dbReference>
<dbReference type="InParanoid" id="D3BEL8"/>
<evidence type="ECO:0000313" key="3">
    <source>
        <dbReference type="Proteomes" id="UP000001396"/>
    </source>
</evidence>
<dbReference type="GO" id="GO:0000307">
    <property type="term" value="C:cyclin-dependent protein kinase holoenzyme complex"/>
    <property type="evidence" value="ECO:0007669"/>
    <property type="project" value="TreeGrafter"/>
</dbReference>
<feature type="compositionally biased region" description="Low complexity" evidence="1">
    <location>
        <begin position="1"/>
        <end position="11"/>
    </location>
</feature>
<dbReference type="PANTHER" id="PTHR15615:SF69">
    <property type="entry name" value="CYCLIN-LIKE DOMAIN-CONTAINING PROTEIN"/>
    <property type="match status" value="1"/>
</dbReference>
<dbReference type="Proteomes" id="UP000001396">
    <property type="component" value="Unassembled WGS sequence"/>
</dbReference>
<feature type="compositionally biased region" description="Polar residues" evidence="1">
    <location>
        <begin position="284"/>
        <end position="302"/>
    </location>
</feature>
<dbReference type="Gene3D" id="1.10.472.10">
    <property type="entry name" value="Cyclin-like"/>
    <property type="match status" value="1"/>
</dbReference>
<feature type="compositionally biased region" description="Low complexity" evidence="1">
    <location>
        <begin position="24"/>
        <end position="34"/>
    </location>
</feature>
<dbReference type="EMBL" id="ADBJ01000031">
    <property type="protein sequence ID" value="EFA80349.1"/>
    <property type="molecule type" value="Genomic_DNA"/>
</dbReference>
<organism evidence="2 3">
    <name type="scientific">Heterostelium pallidum (strain ATCC 26659 / Pp 5 / PN500)</name>
    <name type="common">Cellular slime mold</name>
    <name type="synonym">Polysphondylium pallidum</name>
    <dbReference type="NCBI Taxonomy" id="670386"/>
    <lineage>
        <taxon>Eukaryota</taxon>
        <taxon>Amoebozoa</taxon>
        <taxon>Evosea</taxon>
        <taxon>Eumycetozoa</taxon>
        <taxon>Dictyostelia</taxon>
        <taxon>Acytosteliales</taxon>
        <taxon>Acytosteliaceae</taxon>
        <taxon>Heterostelium</taxon>
    </lineage>
</organism>
<feature type="compositionally biased region" description="Low complexity" evidence="1">
    <location>
        <begin position="258"/>
        <end position="283"/>
    </location>
</feature>
<accession>D3BEL8</accession>
<keyword evidence="3" id="KW-1185">Reference proteome</keyword>
<dbReference type="CDD" id="cd20558">
    <property type="entry name" value="CYCLIN_ScPCL7-like"/>
    <property type="match status" value="1"/>
</dbReference>
<dbReference type="GO" id="GO:0016538">
    <property type="term" value="F:cyclin-dependent protein serine/threonine kinase regulator activity"/>
    <property type="evidence" value="ECO:0007669"/>
    <property type="project" value="TreeGrafter"/>
</dbReference>
<dbReference type="GO" id="GO:0005634">
    <property type="term" value="C:nucleus"/>
    <property type="evidence" value="ECO:0007669"/>
    <property type="project" value="TreeGrafter"/>
</dbReference>
<dbReference type="Pfam" id="PF08613">
    <property type="entry name" value="Cyclin"/>
    <property type="match status" value="1"/>
</dbReference>
<keyword evidence="2" id="KW-0808">Transferase</keyword>
<dbReference type="GO" id="GO:0019901">
    <property type="term" value="F:protein kinase binding"/>
    <property type="evidence" value="ECO:0007669"/>
    <property type="project" value="InterPro"/>
</dbReference>
<dbReference type="AlphaFoldDB" id="D3BEL8"/>
<feature type="region of interest" description="Disordered" evidence="1">
    <location>
        <begin position="1"/>
        <end position="42"/>
    </location>
</feature>
<dbReference type="RefSeq" id="XP_020432469.1">
    <property type="nucleotide sequence ID" value="XM_020578021.1"/>
</dbReference>
<name>D3BEL8_HETP5</name>
<sequence length="324" mass="36401">MDSSSSSFSHSVNYHNENRSHLNQQQPQQLATQYPPSPTSQQTTILSILQEGRMQLDDISSKPETSSDCLLRSLVLCINQLLAYGDQLSNNYTQFLPDNMRLPMITIDLYIARILKYSPCSKEYRLITKRNFIVNSYNIHRILITSILVAAKYLDDIFYNNHFYSQVGGVSVKEINVMELDLLKLLSFDVGANLESYVQYANSIEVYNKKIQSHLHINNPISLPISIPSIATPQEGTLSIHLALKDSVSSQDLTSTTNNNNNNNNNNNSQNKHTNNNNNNNPNAFANHSQSSSSLINGSTSKSELQHNNSNNNLKSDTNTTLFI</sequence>
<evidence type="ECO:0000313" key="2">
    <source>
        <dbReference type="EMBL" id="EFA80349.1"/>
    </source>
</evidence>
<evidence type="ECO:0000256" key="1">
    <source>
        <dbReference type="SAM" id="MobiDB-lite"/>
    </source>
</evidence>
<feature type="region of interest" description="Disordered" evidence="1">
    <location>
        <begin position="251"/>
        <end position="324"/>
    </location>
</feature>
<feature type="compositionally biased region" description="Low complexity" evidence="1">
    <location>
        <begin position="306"/>
        <end position="324"/>
    </location>
</feature>
<reference evidence="2 3" key="1">
    <citation type="journal article" date="2011" name="Genome Res.">
        <title>Phylogeny-wide analysis of social amoeba genomes highlights ancient origins for complex intercellular communication.</title>
        <authorList>
            <person name="Heidel A.J."/>
            <person name="Lawal H.M."/>
            <person name="Felder M."/>
            <person name="Schilde C."/>
            <person name="Helps N.R."/>
            <person name="Tunggal B."/>
            <person name="Rivero F."/>
            <person name="John U."/>
            <person name="Schleicher M."/>
            <person name="Eichinger L."/>
            <person name="Platzer M."/>
            <person name="Noegel A.A."/>
            <person name="Schaap P."/>
            <person name="Gloeckner G."/>
        </authorList>
    </citation>
    <scope>NUCLEOTIDE SEQUENCE [LARGE SCALE GENOMIC DNA]</scope>
    <source>
        <strain evidence="3">ATCC 26659 / Pp 5 / PN500</strain>
    </source>
</reference>
<dbReference type="InterPro" id="IPR036915">
    <property type="entry name" value="Cyclin-like_sf"/>
</dbReference>
<dbReference type="STRING" id="670386.D3BEL8"/>
<dbReference type="PANTHER" id="PTHR15615">
    <property type="match status" value="1"/>
</dbReference>
<gene>
    <name evidence="2" type="ORF">PPL_07182</name>
</gene>
<proteinExistence type="predicted"/>
<keyword evidence="2" id="KW-0418">Kinase</keyword>